<gene>
    <name evidence="1" type="ORF">MEDL_51508</name>
</gene>
<reference evidence="1" key="1">
    <citation type="submission" date="2021-03" db="EMBL/GenBank/DDBJ databases">
        <authorList>
            <person name="Bekaert M."/>
        </authorList>
    </citation>
    <scope>NUCLEOTIDE SEQUENCE</scope>
</reference>
<organism evidence="1 2">
    <name type="scientific">Mytilus edulis</name>
    <name type="common">Blue mussel</name>
    <dbReference type="NCBI Taxonomy" id="6550"/>
    <lineage>
        <taxon>Eukaryota</taxon>
        <taxon>Metazoa</taxon>
        <taxon>Spiralia</taxon>
        <taxon>Lophotrochozoa</taxon>
        <taxon>Mollusca</taxon>
        <taxon>Bivalvia</taxon>
        <taxon>Autobranchia</taxon>
        <taxon>Pteriomorphia</taxon>
        <taxon>Mytilida</taxon>
        <taxon>Mytiloidea</taxon>
        <taxon>Mytilidae</taxon>
        <taxon>Mytilinae</taxon>
        <taxon>Mytilus</taxon>
    </lineage>
</organism>
<dbReference type="EMBL" id="CAJPWZ010002503">
    <property type="protein sequence ID" value="CAG2239145.1"/>
    <property type="molecule type" value="Genomic_DNA"/>
</dbReference>
<comment type="caution">
    <text evidence="1">The sequence shown here is derived from an EMBL/GenBank/DDBJ whole genome shotgun (WGS) entry which is preliminary data.</text>
</comment>
<dbReference type="OrthoDB" id="9997229at2759"/>
<proteinExistence type="predicted"/>
<keyword evidence="2" id="KW-1185">Reference proteome</keyword>
<dbReference type="AlphaFoldDB" id="A0A8S3TZT1"/>
<protein>
    <submittedName>
        <fullName evidence="1">Uncharacterized protein</fullName>
    </submittedName>
</protein>
<accession>A0A8S3TZT1</accession>
<name>A0A8S3TZT1_MYTED</name>
<evidence type="ECO:0000313" key="1">
    <source>
        <dbReference type="EMBL" id="CAG2239145.1"/>
    </source>
</evidence>
<dbReference type="Proteomes" id="UP000683360">
    <property type="component" value="Unassembled WGS sequence"/>
</dbReference>
<sequence>MEYFEKCNWTRGGGVLTDKPHCPKPYGQFIYKEQCLVCTTDTIANRVVHSNNTFRSFIKQEPLSQITSTAMLTMLSLIVHLKWSSVCVIFDNETSKLQ</sequence>
<evidence type="ECO:0000313" key="2">
    <source>
        <dbReference type="Proteomes" id="UP000683360"/>
    </source>
</evidence>